<dbReference type="NCBIfam" id="TIGR03083">
    <property type="entry name" value="maleylpyruvate isomerase family mycothiol-dependent enzyme"/>
    <property type="match status" value="1"/>
</dbReference>
<dbReference type="NCBIfam" id="TIGR03084">
    <property type="entry name" value="TIGR03084 family metal-binding protein"/>
    <property type="match status" value="1"/>
</dbReference>
<comment type="caution">
    <text evidence="2">The sequence shown here is derived from an EMBL/GenBank/DDBJ whole genome shotgun (WGS) entry which is preliminary data.</text>
</comment>
<dbReference type="PATRIC" id="fig|1280953.3.peg.3048"/>
<dbReference type="AlphaFoldDB" id="A0A059G3T6"/>
<dbReference type="Proteomes" id="UP000024942">
    <property type="component" value="Unassembled WGS sequence"/>
</dbReference>
<dbReference type="Pfam" id="PF11716">
    <property type="entry name" value="MDMPI_N"/>
    <property type="match status" value="1"/>
</dbReference>
<name>A0A059G3T6_9PROT</name>
<dbReference type="GO" id="GO:0046872">
    <property type="term" value="F:metal ion binding"/>
    <property type="evidence" value="ECO:0007669"/>
    <property type="project" value="InterPro"/>
</dbReference>
<dbReference type="InterPro" id="IPR024344">
    <property type="entry name" value="MDMPI_metal-binding"/>
</dbReference>
<evidence type="ECO:0000259" key="1">
    <source>
        <dbReference type="Pfam" id="PF11716"/>
    </source>
</evidence>
<organism evidence="2 3">
    <name type="scientific">Hyphomonas oceanitis SCH89</name>
    <dbReference type="NCBI Taxonomy" id="1280953"/>
    <lineage>
        <taxon>Bacteria</taxon>
        <taxon>Pseudomonadati</taxon>
        <taxon>Pseudomonadota</taxon>
        <taxon>Alphaproteobacteria</taxon>
        <taxon>Hyphomonadales</taxon>
        <taxon>Hyphomonadaceae</taxon>
        <taxon>Hyphomonas</taxon>
    </lineage>
</organism>
<dbReference type="OrthoDB" id="113180at2"/>
<feature type="domain" description="Mycothiol-dependent maleylpyruvate isomerase metal-binding" evidence="1">
    <location>
        <begin position="9"/>
        <end position="141"/>
    </location>
</feature>
<dbReference type="InterPro" id="IPR034660">
    <property type="entry name" value="DinB/YfiT-like"/>
</dbReference>
<evidence type="ECO:0000313" key="2">
    <source>
        <dbReference type="EMBL" id="KDA01512.1"/>
    </source>
</evidence>
<dbReference type="STRING" id="1280953.HOC_15172"/>
<dbReference type="eggNOG" id="ENOG502Z7S3">
    <property type="taxonomic scope" value="Bacteria"/>
</dbReference>
<dbReference type="EMBL" id="ARYL01000026">
    <property type="protein sequence ID" value="KDA01512.1"/>
    <property type="molecule type" value="Genomic_DNA"/>
</dbReference>
<accession>A0A059G3T6</accession>
<dbReference type="SUPFAM" id="SSF109854">
    <property type="entry name" value="DinB/YfiT-like putative metalloenzymes"/>
    <property type="match status" value="1"/>
</dbReference>
<reference evidence="2 3" key="1">
    <citation type="journal article" date="2014" name="Antonie Van Leeuwenhoek">
        <title>Hyphomonas beringensis sp. nov. and Hyphomonas chukchiensis sp. nov., isolated from surface seawater of the Bering Sea and Chukchi Sea.</title>
        <authorList>
            <person name="Li C."/>
            <person name="Lai Q."/>
            <person name="Li G."/>
            <person name="Dong C."/>
            <person name="Wang J."/>
            <person name="Liao Y."/>
            <person name="Shao Z."/>
        </authorList>
    </citation>
    <scope>NUCLEOTIDE SEQUENCE [LARGE SCALE GENOMIC DNA]</scope>
    <source>
        <strain evidence="2 3">SCH89</strain>
    </source>
</reference>
<protein>
    <recommendedName>
        <fullName evidence="1">Mycothiol-dependent maleylpyruvate isomerase metal-binding domain-containing protein</fullName>
    </recommendedName>
</protein>
<proteinExistence type="predicted"/>
<dbReference type="InterPro" id="IPR017518">
    <property type="entry name" value="CHP03084"/>
</dbReference>
<dbReference type="Gene3D" id="1.20.120.450">
    <property type="entry name" value="dinb family like domain"/>
    <property type="match status" value="1"/>
</dbReference>
<gene>
    <name evidence="2" type="ORF">HOC_15172</name>
</gene>
<keyword evidence="3" id="KW-1185">Reference proteome</keyword>
<sequence>MPQARDFLDESKALHALIAPLGDAAFGQATAFKGWTINDVLRHLHYWNWMAWLQLNDEALLVAQMKAMARAGGMRPVEIAHVDGAAGQDLVAIWIKQAEATAAAFTDADPKARLKWAGPDMSARSSITARLMETWAHGQEVYDQLGVVRENEDRIRNIVVLGINTFGWTFRNRKLDVPEPMPFVSLTAPSGEVWTYGEPDDAERIEGRADEFAQVVTQTRNIADTKLKVTGPVATQWMGFAQCFAGAPENPPAPGARRTMVPQQ</sequence>
<dbReference type="InterPro" id="IPR017517">
    <property type="entry name" value="Maleyloyr_isom"/>
</dbReference>
<evidence type="ECO:0000313" key="3">
    <source>
        <dbReference type="Proteomes" id="UP000024942"/>
    </source>
</evidence>